<keyword evidence="2" id="KW-1185">Reference proteome</keyword>
<name>A0A2A9DWB9_9MICO</name>
<dbReference type="RefSeq" id="WP_098406773.1">
    <property type="nucleotide sequence ID" value="NZ_PDJE01000001.1"/>
</dbReference>
<evidence type="ECO:0000313" key="2">
    <source>
        <dbReference type="Proteomes" id="UP000221369"/>
    </source>
</evidence>
<dbReference type="Pfam" id="PF04978">
    <property type="entry name" value="MST"/>
    <property type="match status" value="1"/>
</dbReference>
<dbReference type="Proteomes" id="UP000221369">
    <property type="component" value="Unassembled WGS sequence"/>
</dbReference>
<proteinExistence type="predicted"/>
<dbReference type="EMBL" id="PDJE01000001">
    <property type="protein sequence ID" value="PFG30292.1"/>
    <property type="molecule type" value="Genomic_DNA"/>
</dbReference>
<protein>
    <submittedName>
        <fullName evidence="1">Uncharacterized protein DUF664</fullName>
    </submittedName>
</protein>
<dbReference type="SUPFAM" id="SSF109854">
    <property type="entry name" value="DinB/YfiT-like putative metalloenzymes"/>
    <property type="match status" value="1"/>
</dbReference>
<dbReference type="Gene3D" id="1.20.120.450">
    <property type="entry name" value="dinb family like domain"/>
    <property type="match status" value="1"/>
</dbReference>
<gene>
    <name evidence="1" type="ORF">ATJ78_1221</name>
</gene>
<dbReference type="InterPro" id="IPR034660">
    <property type="entry name" value="DinB/YfiT-like"/>
</dbReference>
<accession>A0A2A9DWB9</accession>
<sequence>MTTAADAALLARLDSQRQHVLGTVEGLDDEAMARRMLPSGWSLTAMLHHLALDDERFWFAGTVAGDPAVVEWVGSGGDGWDVPDSLTGSQAVDLYVKAIDRSNAILAAASFDAPPVWWPDDLFGEYRLATVRDVVLHVLAETATHAGHLDAARELIDGRQWLVFE</sequence>
<organism evidence="1 2">
    <name type="scientific">Paramicrobacterium agarici</name>
    <dbReference type="NCBI Taxonomy" id="630514"/>
    <lineage>
        <taxon>Bacteria</taxon>
        <taxon>Bacillati</taxon>
        <taxon>Actinomycetota</taxon>
        <taxon>Actinomycetes</taxon>
        <taxon>Micrococcales</taxon>
        <taxon>Microbacteriaceae</taxon>
        <taxon>Paramicrobacterium</taxon>
    </lineage>
</organism>
<reference evidence="1 2" key="1">
    <citation type="submission" date="2017-10" db="EMBL/GenBank/DDBJ databases">
        <title>Sequencing the genomes of 1000 actinobacteria strains.</title>
        <authorList>
            <person name="Klenk H.-P."/>
        </authorList>
    </citation>
    <scope>NUCLEOTIDE SEQUENCE [LARGE SCALE GENOMIC DNA]</scope>
    <source>
        <strain evidence="1 2">DSM 21798</strain>
    </source>
</reference>
<evidence type="ECO:0000313" key="1">
    <source>
        <dbReference type="EMBL" id="PFG30292.1"/>
    </source>
</evidence>
<dbReference type="InterPro" id="IPR007061">
    <property type="entry name" value="MST-like"/>
</dbReference>
<dbReference type="AlphaFoldDB" id="A0A2A9DWB9"/>
<comment type="caution">
    <text evidence="1">The sequence shown here is derived from an EMBL/GenBank/DDBJ whole genome shotgun (WGS) entry which is preliminary data.</text>
</comment>